<evidence type="ECO:0000256" key="2">
    <source>
        <dbReference type="ARBA" id="ARBA00023140"/>
    </source>
</evidence>
<dbReference type="EMBL" id="QDEB01060887">
    <property type="protein sequence ID" value="RZC36541.1"/>
    <property type="molecule type" value="Genomic_DNA"/>
</dbReference>
<dbReference type="PANTHER" id="PTHR43684">
    <property type="match status" value="1"/>
</dbReference>
<comment type="subcellular location">
    <subcellularLocation>
        <location evidence="1">Peroxisome</location>
    </subcellularLocation>
</comment>
<dbReference type="STRING" id="1661398.A0A482VUC0"/>
<reference evidence="4 5" key="1">
    <citation type="submission" date="2017-03" db="EMBL/GenBank/DDBJ databases">
        <title>Genome of the blue death feigning beetle - Asbolus verrucosus.</title>
        <authorList>
            <person name="Rider S.D."/>
        </authorList>
    </citation>
    <scope>NUCLEOTIDE SEQUENCE [LARGE SCALE GENOMIC DNA]</scope>
    <source>
        <strain evidence="4">Butters</strain>
        <tissue evidence="4">Head and leg muscle</tissue>
    </source>
</reference>
<keyword evidence="2" id="KW-0576">Peroxisome</keyword>
<sequence>MSAEEIVITFEGGVRFIRINRPKTKNAFNSNVYDKITETLNSDGNDDDVVATIITGTGDYYSSGFDIKSAVSEMNMDDDQSRTNKLRDMICAFISYPKLLIALVNGPAIGIAVTTAALCDIIYASDRATFETPFVRIGVCAEGCSSYTFPRVLGRSKASEMLLLGKKLTAQEAYQFGFIAEVIPHEKLEGFTNELKKLGRLPVNTIKINKKLILQNYKDILCECCDRELNQLTECFLSEEFSNAILNFMTTKSKL</sequence>
<dbReference type="PANTHER" id="PTHR43684:SF1">
    <property type="entry name" value="ENOYL-COA DELTA ISOMERASE 2"/>
    <property type="match status" value="1"/>
</dbReference>
<dbReference type="SUPFAM" id="SSF52096">
    <property type="entry name" value="ClpP/crotonase"/>
    <property type="match status" value="1"/>
</dbReference>
<dbReference type="Proteomes" id="UP000292052">
    <property type="component" value="Unassembled WGS sequence"/>
</dbReference>
<dbReference type="Pfam" id="PF00378">
    <property type="entry name" value="ECH_1"/>
    <property type="match status" value="1"/>
</dbReference>
<dbReference type="InterPro" id="IPR029045">
    <property type="entry name" value="ClpP/crotonase-like_dom_sf"/>
</dbReference>
<dbReference type="AlphaFoldDB" id="A0A482VUC0"/>
<dbReference type="OrthoDB" id="409763at2759"/>
<protein>
    <submittedName>
        <fullName evidence="4">ECH domain containing protein</fullName>
    </submittedName>
</protein>
<evidence type="ECO:0000256" key="1">
    <source>
        <dbReference type="ARBA" id="ARBA00004275"/>
    </source>
</evidence>
<dbReference type="InterPro" id="IPR001753">
    <property type="entry name" value="Enoyl-CoA_hydra/iso"/>
</dbReference>
<evidence type="ECO:0000256" key="3">
    <source>
        <dbReference type="ARBA" id="ARBA00023235"/>
    </source>
</evidence>
<dbReference type="CDD" id="cd06558">
    <property type="entry name" value="crotonase-like"/>
    <property type="match status" value="1"/>
</dbReference>
<evidence type="ECO:0000313" key="4">
    <source>
        <dbReference type="EMBL" id="RZC36541.1"/>
    </source>
</evidence>
<dbReference type="GO" id="GO:0004165">
    <property type="term" value="F:delta(3)-delta(2)-enoyl-CoA isomerase activity"/>
    <property type="evidence" value="ECO:0007669"/>
    <property type="project" value="UniProtKB-ARBA"/>
</dbReference>
<organism evidence="4 5">
    <name type="scientific">Asbolus verrucosus</name>
    <name type="common">Desert ironclad beetle</name>
    <dbReference type="NCBI Taxonomy" id="1661398"/>
    <lineage>
        <taxon>Eukaryota</taxon>
        <taxon>Metazoa</taxon>
        <taxon>Ecdysozoa</taxon>
        <taxon>Arthropoda</taxon>
        <taxon>Hexapoda</taxon>
        <taxon>Insecta</taxon>
        <taxon>Pterygota</taxon>
        <taxon>Neoptera</taxon>
        <taxon>Endopterygota</taxon>
        <taxon>Coleoptera</taxon>
        <taxon>Polyphaga</taxon>
        <taxon>Cucujiformia</taxon>
        <taxon>Tenebrionidae</taxon>
        <taxon>Pimeliinae</taxon>
        <taxon>Asbolus</taxon>
    </lineage>
</organism>
<gene>
    <name evidence="4" type="ORF">BDFB_010496</name>
</gene>
<evidence type="ECO:0000313" key="5">
    <source>
        <dbReference type="Proteomes" id="UP000292052"/>
    </source>
</evidence>
<accession>A0A482VUC0</accession>
<dbReference type="InterPro" id="IPR051053">
    <property type="entry name" value="ECH/Chromodomain_protein"/>
</dbReference>
<dbReference type="Gene3D" id="1.10.12.10">
    <property type="entry name" value="Lyase 2-enoyl-coa Hydratase, Chain A, domain 2"/>
    <property type="match status" value="1"/>
</dbReference>
<dbReference type="InterPro" id="IPR014748">
    <property type="entry name" value="Enoyl-CoA_hydra_C"/>
</dbReference>
<name>A0A482VUC0_ASBVE</name>
<proteinExistence type="predicted"/>
<keyword evidence="5" id="KW-1185">Reference proteome</keyword>
<keyword evidence="3" id="KW-0413">Isomerase</keyword>
<dbReference type="Gene3D" id="3.90.226.10">
    <property type="entry name" value="2-enoyl-CoA Hydratase, Chain A, domain 1"/>
    <property type="match status" value="1"/>
</dbReference>
<dbReference type="GO" id="GO:0005777">
    <property type="term" value="C:peroxisome"/>
    <property type="evidence" value="ECO:0007669"/>
    <property type="project" value="UniProtKB-SubCell"/>
</dbReference>
<comment type="caution">
    <text evidence="4">The sequence shown here is derived from an EMBL/GenBank/DDBJ whole genome shotgun (WGS) entry which is preliminary data.</text>
</comment>